<accession>A0ABU7AIR0</accession>
<organism evidence="1 2">
    <name type="scientific">Ataeniobius toweri</name>
    <dbReference type="NCBI Taxonomy" id="208326"/>
    <lineage>
        <taxon>Eukaryota</taxon>
        <taxon>Metazoa</taxon>
        <taxon>Chordata</taxon>
        <taxon>Craniata</taxon>
        <taxon>Vertebrata</taxon>
        <taxon>Euteleostomi</taxon>
        <taxon>Actinopterygii</taxon>
        <taxon>Neopterygii</taxon>
        <taxon>Teleostei</taxon>
        <taxon>Neoteleostei</taxon>
        <taxon>Acanthomorphata</taxon>
        <taxon>Ovalentaria</taxon>
        <taxon>Atherinomorphae</taxon>
        <taxon>Cyprinodontiformes</taxon>
        <taxon>Goodeidae</taxon>
        <taxon>Ataeniobius</taxon>
    </lineage>
</organism>
<sequence>MVEAYRERTTTYEPGCDRQVKLDSCFAETLEEASDCLRCRVVSASKPSPWITRHGSVFYQTACQSANLSFCVLLTSPSFNRLIKMTCFLKPGDYGIQKLPENIISINLFKLLPVSELCCARVTRF</sequence>
<proteinExistence type="predicted"/>
<dbReference type="Proteomes" id="UP001345963">
    <property type="component" value="Unassembled WGS sequence"/>
</dbReference>
<gene>
    <name evidence="1" type="ORF">ATANTOWER_006726</name>
</gene>
<name>A0ABU7AIR0_9TELE</name>
<evidence type="ECO:0000313" key="1">
    <source>
        <dbReference type="EMBL" id="MED6238057.1"/>
    </source>
</evidence>
<comment type="caution">
    <text evidence="1">The sequence shown here is derived from an EMBL/GenBank/DDBJ whole genome shotgun (WGS) entry which is preliminary data.</text>
</comment>
<protein>
    <submittedName>
        <fullName evidence="1">Uncharacterized protein</fullName>
    </submittedName>
</protein>
<dbReference type="EMBL" id="JAHUTI010019846">
    <property type="protein sequence ID" value="MED6238057.1"/>
    <property type="molecule type" value="Genomic_DNA"/>
</dbReference>
<keyword evidence="2" id="KW-1185">Reference proteome</keyword>
<evidence type="ECO:0000313" key="2">
    <source>
        <dbReference type="Proteomes" id="UP001345963"/>
    </source>
</evidence>
<reference evidence="1 2" key="1">
    <citation type="submission" date="2021-07" db="EMBL/GenBank/DDBJ databases">
        <authorList>
            <person name="Palmer J.M."/>
        </authorList>
    </citation>
    <scope>NUCLEOTIDE SEQUENCE [LARGE SCALE GENOMIC DNA]</scope>
    <source>
        <strain evidence="1 2">AT_MEX2019</strain>
        <tissue evidence="1">Muscle</tissue>
    </source>
</reference>